<dbReference type="Proteomes" id="UP000037460">
    <property type="component" value="Unassembled WGS sequence"/>
</dbReference>
<reference evidence="3" key="1">
    <citation type="journal article" date="2015" name="PLoS Genet.">
        <title>Genome Sequence and Transcriptome Analyses of Chrysochromulina tobin: Metabolic Tools for Enhanced Algal Fitness in the Prominent Order Prymnesiales (Haptophyceae).</title>
        <authorList>
            <person name="Hovde B.T."/>
            <person name="Deodato C.R."/>
            <person name="Hunsperger H.M."/>
            <person name="Ryken S.A."/>
            <person name="Yost W."/>
            <person name="Jha R.K."/>
            <person name="Patterson J."/>
            <person name="Monnat R.J. Jr."/>
            <person name="Barlow S.B."/>
            <person name="Starkenburg S.R."/>
            <person name="Cattolico R.A."/>
        </authorList>
    </citation>
    <scope>NUCLEOTIDE SEQUENCE</scope>
    <source>
        <strain evidence="3">CCMP291</strain>
    </source>
</reference>
<feature type="compositionally biased region" description="Low complexity" evidence="1">
    <location>
        <begin position="309"/>
        <end position="332"/>
    </location>
</feature>
<organism evidence="2 3">
    <name type="scientific">Chrysochromulina tobinii</name>
    <dbReference type="NCBI Taxonomy" id="1460289"/>
    <lineage>
        <taxon>Eukaryota</taxon>
        <taxon>Haptista</taxon>
        <taxon>Haptophyta</taxon>
        <taxon>Prymnesiophyceae</taxon>
        <taxon>Prymnesiales</taxon>
        <taxon>Chrysochromulinaceae</taxon>
        <taxon>Chrysochromulina</taxon>
    </lineage>
</organism>
<evidence type="ECO:0000256" key="1">
    <source>
        <dbReference type="SAM" id="MobiDB-lite"/>
    </source>
</evidence>
<dbReference type="SUPFAM" id="SSF47473">
    <property type="entry name" value="EF-hand"/>
    <property type="match status" value="1"/>
</dbReference>
<name>A0A0M0JDB9_9EUKA</name>
<keyword evidence="3" id="KW-1185">Reference proteome</keyword>
<proteinExistence type="predicted"/>
<feature type="compositionally biased region" description="Basic and acidic residues" evidence="1">
    <location>
        <begin position="12"/>
        <end position="25"/>
    </location>
</feature>
<dbReference type="EMBL" id="JWZX01003078">
    <property type="protein sequence ID" value="KOO24579.1"/>
    <property type="molecule type" value="Genomic_DNA"/>
</dbReference>
<gene>
    <name evidence="2" type="ORF">Ctob_007074</name>
</gene>
<dbReference type="CDD" id="cd23767">
    <property type="entry name" value="IQCD"/>
    <property type="match status" value="1"/>
</dbReference>
<evidence type="ECO:0000313" key="2">
    <source>
        <dbReference type="EMBL" id="KOO24579.1"/>
    </source>
</evidence>
<comment type="caution">
    <text evidence="2">The sequence shown here is derived from an EMBL/GenBank/DDBJ whole genome shotgun (WGS) entry which is preliminary data.</text>
</comment>
<accession>A0A0M0JDB9</accession>
<dbReference type="PROSITE" id="PS50096">
    <property type="entry name" value="IQ"/>
    <property type="match status" value="1"/>
</dbReference>
<dbReference type="AlphaFoldDB" id="A0A0M0JDB9"/>
<feature type="region of interest" description="Disordered" evidence="1">
    <location>
        <begin position="1"/>
        <end position="25"/>
    </location>
</feature>
<protein>
    <recommendedName>
        <fullName evidence="4">EF-hand domain-containing protein</fullName>
    </recommendedName>
</protein>
<feature type="region of interest" description="Disordered" evidence="1">
    <location>
        <begin position="295"/>
        <end position="338"/>
    </location>
</feature>
<dbReference type="InterPro" id="IPR011992">
    <property type="entry name" value="EF-hand-dom_pair"/>
</dbReference>
<evidence type="ECO:0000313" key="3">
    <source>
        <dbReference type="Proteomes" id="UP000037460"/>
    </source>
</evidence>
<evidence type="ECO:0008006" key="4">
    <source>
        <dbReference type="Google" id="ProtNLM"/>
    </source>
</evidence>
<sequence>MRAVTNAWELRGAPEDRDTHAAEARGRERGAEFLHWLRSEAEARPVTPLEAFRFAFHEGPDALHAAAKAEAEAAASMHAHARRTIGDVGGNGSGAPESTAAAAARQRRVATNLADPPPNLSAFAGRVWSAFCEADVDSCDALTRVQFEAALASLQLSASPAEAAARWRAAVRDKHSGRLPWSEFKRLTNQYKSFADAAARRAEETKTAAKATAERVAATRIQATARGYLTRMQALRHQKEAQRREREALVKVRAAEVYAGGVGGVGSGSGHVGGGAGALTGSRLCSYAEYGSSLGGAHNVRPAPSRICSRPASRTSSRPSSLPTSPSRRSTTAGATVPFVPYPALGSGGGPSTPEYHSWPVLPAEPLPLAKPHVAAEATAAARQRAMEADEERRRLEVAHRQQLSDMDQLRAATVELMSELDAERAK</sequence>